<comment type="caution">
    <text evidence="1">The sequence shown here is derived from an EMBL/GenBank/DDBJ whole genome shotgun (WGS) entry which is preliminary data.</text>
</comment>
<reference evidence="1 2" key="1">
    <citation type="submission" date="2016-10" db="EMBL/GenBank/DDBJ databases">
        <title>Arsenicibacter rosenii gen. nov., sp. nov., an efficient arsenic-methylating bacterium isolated from an arsenic-contaminated paddy soil.</title>
        <authorList>
            <person name="Huang K."/>
        </authorList>
    </citation>
    <scope>NUCLEOTIDE SEQUENCE [LARGE SCALE GENOMIC DNA]</scope>
    <source>
        <strain evidence="1 2">SM-1</strain>
    </source>
</reference>
<dbReference type="Pfam" id="PF13715">
    <property type="entry name" value="CarbopepD_reg_2"/>
    <property type="match status" value="1"/>
</dbReference>
<evidence type="ECO:0008006" key="3">
    <source>
        <dbReference type="Google" id="ProtNLM"/>
    </source>
</evidence>
<evidence type="ECO:0000313" key="2">
    <source>
        <dbReference type="Proteomes" id="UP000181790"/>
    </source>
</evidence>
<evidence type="ECO:0000313" key="1">
    <source>
        <dbReference type="EMBL" id="OIN60994.1"/>
    </source>
</evidence>
<dbReference type="RefSeq" id="WP_071501500.1">
    <property type="nucleotide sequence ID" value="NZ_MORL01000001.1"/>
</dbReference>
<dbReference type="SUPFAM" id="SSF49464">
    <property type="entry name" value="Carboxypeptidase regulatory domain-like"/>
    <property type="match status" value="1"/>
</dbReference>
<sequence length="373" mass="43094">MTRVLILIILFCSWEGMAQRTLRGQVINGETEEPLPFSTVFLANTTKGTTADEHGRFVLTNVPSGRYDMVVSFVGYETLAFPVQADSARTYKIRLKPIANQLAEVHVKAKRDAEWDEHLQFFKKNFIGSSENAGDCRLVNPEVLWFDFKPEIPFLTAGAREPLKIENKALGYTITYLLESFTFDYKNHYLAYMGYPVLQEMTSRNKRRQKRWEENRQKAFYGSPMHFMRAVHERRLGEEGFELRRIIEKEDTVRMSGMPVRTRKTRMLIRTPLPENYLVVADSSDAGHSLLKFSDIVQVTYTKEKESQEYLRAQSPFSQSSGRGGPQTSVIQLKGPVIRVEPNGNYYEPLDILFEGYWSWEKVAELLPLSYKP</sequence>
<protein>
    <recommendedName>
        <fullName evidence="3">Carboxypeptidase-like regulatory domain-containing protein</fullName>
    </recommendedName>
</protein>
<accession>A0A1S2VQH2</accession>
<gene>
    <name evidence="1" type="ORF">BLX24_02640</name>
</gene>
<proteinExistence type="predicted"/>
<dbReference type="AlphaFoldDB" id="A0A1S2VQH2"/>
<dbReference type="Proteomes" id="UP000181790">
    <property type="component" value="Unassembled WGS sequence"/>
</dbReference>
<dbReference type="EMBL" id="MORL01000001">
    <property type="protein sequence ID" value="OIN60994.1"/>
    <property type="molecule type" value="Genomic_DNA"/>
</dbReference>
<dbReference type="InterPro" id="IPR008969">
    <property type="entry name" value="CarboxyPept-like_regulatory"/>
</dbReference>
<organism evidence="1 2">
    <name type="scientific">Arsenicibacter rosenii</name>
    <dbReference type="NCBI Taxonomy" id="1750698"/>
    <lineage>
        <taxon>Bacteria</taxon>
        <taxon>Pseudomonadati</taxon>
        <taxon>Bacteroidota</taxon>
        <taxon>Cytophagia</taxon>
        <taxon>Cytophagales</taxon>
        <taxon>Spirosomataceae</taxon>
        <taxon>Arsenicibacter</taxon>
    </lineage>
</organism>
<keyword evidence="2" id="KW-1185">Reference proteome</keyword>
<dbReference type="Gene3D" id="2.60.40.1120">
    <property type="entry name" value="Carboxypeptidase-like, regulatory domain"/>
    <property type="match status" value="1"/>
</dbReference>
<dbReference type="OrthoDB" id="1223654at2"/>
<name>A0A1S2VQH2_9BACT</name>